<feature type="compositionally biased region" description="Basic and acidic residues" evidence="1">
    <location>
        <begin position="232"/>
        <end position="246"/>
    </location>
</feature>
<feature type="region of interest" description="Disordered" evidence="1">
    <location>
        <begin position="291"/>
        <end position="321"/>
    </location>
</feature>
<dbReference type="AlphaFoldDB" id="A0A1S4D6S3"/>
<proteinExistence type="predicted"/>
<reference evidence="2" key="1">
    <citation type="submission" date="2025-08" db="UniProtKB">
        <authorList>
            <consortium name="RefSeq"/>
        </authorList>
    </citation>
    <scope>IDENTIFICATION</scope>
</reference>
<name>A0A1S4D6S3_TOBAC</name>
<feature type="region of interest" description="Disordered" evidence="1">
    <location>
        <begin position="99"/>
        <end position="247"/>
    </location>
</feature>
<dbReference type="KEGG" id="nta:107826604"/>
<gene>
    <name evidence="2" type="primary">LOC107826604</name>
</gene>
<feature type="compositionally biased region" description="Acidic residues" evidence="1">
    <location>
        <begin position="163"/>
        <end position="196"/>
    </location>
</feature>
<organism evidence="2">
    <name type="scientific">Nicotiana tabacum</name>
    <name type="common">Common tobacco</name>
    <dbReference type="NCBI Taxonomy" id="4097"/>
    <lineage>
        <taxon>Eukaryota</taxon>
        <taxon>Viridiplantae</taxon>
        <taxon>Streptophyta</taxon>
        <taxon>Embryophyta</taxon>
        <taxon>Tracheophyta</taxon>
        <taxon>Spermatophyta</taxon>
        <taxon>Magnoliopsida</taxon>
        <taxon>eudicotyledons</taxon>
        <taxon>Gunneridae</taxon>
        <taxon>Pentapetalae</taxon>
        <taxon>asterids</taxon>
        <taxon>lamiids</taxon>
        <taxon>Solanales</taxon>
        <taxon>Solanaceae</taxon>
        <taxon>Nicotianoideae</taxon>
        <taxon>Nicotianeae</taxon>
        <taxon>Nicotiana</taxon>
    </lineage>
</organism>
<sequence length="383" mass="42692">MDTNIAEQQAVNEVTKQDEQASVAANLNQHGPLMILSSGKVVGNVNVNVNQDERQQVQVGNKSAVFEVEEDGHVNTTVGGDNEANNQLVVVEDSNNRTHIPSPVTIGKTLNAAAPKFNPKSPGTGVSKEGNNGNSIDKVKDTFATNKESTSQWLGDDKLWSDQIEEDSEKGELRGDEEDSDDQDIAEDDQHGEEEQSVNRQDVKAVTARNDNQINDQPNVENNLLNDPGGTRGDKSGNEEKAKVEKSPILIPMRNQLAAQQKDHGNNENVGGKWRDMDEESTARNFMNVARQGDLSPREIEKGKSAGRGKKKQSIENQSNRERLMKVQADFIKYLALEEEFWKHKSGMSWFKDAYRNTKFFHAQVNGRRKRLELKRIQNSEGT</sequence>
<protein>
    <submittedName>
        <fullName evidence="2">Uncharacterized protein</fullName>
    </submittedName>
</protein>
<dbReference type="RefSeq" id="XP_016509082.1">
    <property type="nucleotide sequence ID" value="XM_016653596.1"/>
</dbReference>
<accession>A0A1S4D6S3</accession>
<evidence type="ECO:0000256" key="1">
    <source>
        <dbReference type="SAM" id="MobiDB-lite"/>
    </source>
</evidence>
<feature type="compositionally biased region" description="Polar residues" evidence="1">
    <location>
        <begin position="209"/>
        <end position="225"/>
    </location>
</feature>
<evidence type="ECO:0000313" key="2">
    <source>
        <dbReference type="RefSeq" id="XP_016509082.1"/>
    </source>
</evidence>
<dbReference type="PaxDb" id="4097-A0A1S4D6S3"/>
<feature type="compositionally biased region" description="Polar residues" evidence="1">
    <location>
        <begin position="143"/>
        <end position="153"/>
    </location>
</feature>